<organism evidence="2 3">
    <name type="scientific">Marinomonas mediterranea (strain ATCC 700492 / JCM 21426 / NBRC 103028 / MMB-1)</name>
    <dbReference type="NCBI Taxonomy" id="717774"/>
    <lineage>
        <taxon>Bacteria</taxon>
        <taxon>Pseudomonadati</taxon>
        <taxon>Pseudomonadota</taxon>
        <taxon>Gammaproteobacteria</taxon>
        <taxon>Oceanospirillales</taxon>
        <taxon>Oceanospirillaceae</taxon>
        <taxon>Marinomonas</taxon>
    </lineage>
</organism>
<protein>
    <recommendedName>
        <fullName evidence="1">DUF1653 domain-containing protein</fullName>
    </recommendedName>
</protein>
<evidence type="ECO:0000313" key="3">
    <source>
        <dbReference type="Proteomes" id="UP000001062"/>
    </source>
</evidence>
<dbReference type="PATRIC" id="fig|717774.3.peg.3548"/>
<sequence>MFSFLQIKWFGITMKAGVYRHYKGAEYWVERVVRHSETEEELVVYQALYGERGWWARPKSMFIENVLIEDEEIPRFEWVRDSLDV</sequence>
<dbReference type="HOGENOM" id="CLU_097488_4_2_6"/>
<proteinExistence type="predicted"/>
<dbReference type="STRING" id="717774.Marme_3445"/>
<dbReference type="RefSeq" id="WP_013662563.1">
    <property type="nucleotide sequence ID" value="NC_015276.1"/>
</dbReference>
<dbReference type="eggNOG" id="COG4728">
    <property type="taxonomic scope" value="Bacteria"/>
</dbReference>
<dbReference type="EMBL" id="CP002583">
    <property type="protein sequence ID" value="ADZ92661.1"/>
    <property type="molecule type" value="Genomic_DNA"/>
</dbReference>
<dbReference type="KEGG" id="mme:Marme_3445"/>
<gene>
    <name evidence="2" type="ordered locus">Marme_3445</name>
</gene>
<dbReference type="Pfam" id="PF07866">
    <property type="entry name" value="DUF1653"/>
    <property type="match status" value="1"/>
</dbReference>
<feature type="domain" description="DUF1653" evidence="1">
    <location>
        <begin position="17"/>
        <end position="77"/>
    </location>
</feature>
<accession>F2JTP1</accession>
<dbReference type="InterPro" id="IPR023387">
    <property type="entry name" value="DUF1653-like_dom"/>
</dbReference>
<keyword evidence="3" id="KW-1185">Reference proteome</keyword>
<dbReference type="InterPro" id="IPR037135">
    <property type="entry name" value="DUF1653-like_dom_sf"/>
</dbReference>
<name>F2JTP1_MARM1</name>
<dbReference type="Proteomes" id="UP000001062">
    <property type="component" value="Chromosome"/>
</dbReference>
<evidence type="ECO:0000259" key="1">
    <source>
        <dbReference type="Pfam" id="PF07866"/>
    </source>
</evidence>
<reference evidence="2 3" key="1">
    <citation type="journal article" date="2012" name="Stand. Genomic Sci.">
        <title>Complete genome sequence of the melanogenic marine bacterium Marinomonas mediterranea type strain (MMB-1(T)).</title>
        <authorList>
            <person name="Lucas-Elio P."/>
            <person name="Goodwin L."/>
            <person name="Woyke T."/>
            <person name="Pitluck S."/>
            <person name="Nolan M."/>
            <person name="Kyrpides N.C."/>
            <person name="Detter J.C."/>
            <person name="Copeland A."/>
            <person name="Teshima H."/>
            <person name="Bruce D."/>
            <person name="Detter C."/>
            <person name="Tapia R."/>
            <person name="Han S."/>
            <person name="Land M.L."/>
            <person name="Ivanova N."/>
            <person name="Mikhailova N."/>
            <person name="Johnston A.W."/>
            <person name="Sanchez-Amat A."/>
        </authorList>
    </citation>
    <scope>NUCLEOTIDE SEQUENCE [LARGE SCALE GENOMIC DNA]</scope>
    <source>
        <strain evidence="3">ATCC 700492 / JCM 21426 / NBRC 103028 / MMB-1</strain>
    </source>
</reference>
<evidence type="ECO:0000313" key="2">
    <source>
        <dbReference type="EMBL" id="ADZ92661.1"/>
    </source>
</evidence>
<dbReference type="Gene3D" id="2.30.30.320">
    <property type="entry name" value="DUF1653-like domain"/>
    <property type="match status" value="1"/>
</dbReference>
<dbReference type="AlphaFoldDB" id="F2JTP1"/>